<evidence type="ECO:0000313" key="4">
    <source>
        <dbReference type="Proteomes" id="UP000005239"/>
    </source>
</evidence>
<accession>A0A2A6BPG3</accession>
<reference evidence="4" key="1">
    <citation type="journal article" date="2008" name="Nat. Genet.">
        <title>The Pristionchus pacificus genome provides a unique perspective on nematode lifestyle and parasitism.</title>
        <authorList>
            <person name="Dieterich C."/>
            <person name="Clifton S.W."/>
            <person name="Schuster L.N."/>
            <person name="Chinwalla A."/>
            <person name="Delehaunty K."/>
            <person name="Dinkelacker I."/>
            <person name="Fulton L."/>
            <person name="Fulton R."/>
            <person name="Godfrey J."/>
            <person name="Minx P."/>
            <person name="Mitreva M."/>
            <person name="Roeseler W."/>
            <person name="Tian H."/>
            <person name="Witte H."/>
            <person name="Yang S.P."/>
            <person name="Wilson R.K."/>
            <person name="Sommer R.J."/>
        </authorList>
    </citation>
    <scope>NUCLEOTIDE SEQUENCE [LARGE SCALE GENOMIC DNA]</scope>
    <source>
        <strain evidence="4">PS312</strain>
    </source>
</reference>
<keyword evidence="2" id="KW-1133">Transmembrane helix</keyword>
<dbReference type="AlphaFoldDB" id="A0A2A6BPG3"/>
<evidence type="ECO:0000256" key="2">
    <source>
        <dbReference type="SAM" id="Phobius"/>
    </source>
</evidence>
<sequence length="170" mass="18194">MTADSSINGEAMRLSPEPLGTEETTDELRGGTIEGGAGVGTGTVSFDNVRLTGATGMLFPPSVIEVSIFWSNNCSSFFLFSSSISAIFAKTTKIMTKKETWNRPDRPIPTIPRPSMPGSCVEELEGEEVAALYSTVGDRVQSIRMSGRWGPVVEGPQGPSMNTRKCANPE</sequence>
<protein>
    <submittedName>
        <fullName evidence="3">Uncharacterized protein</fullName>
    </submittedName>
</protein>
<evidence type="ECO:0000256" key="1">
    <source>
        <dbReference type="SAM" id="MobiDB-lite"/>
    </source>
</evidence>
<keyword evidence="4" id="KW-1185">Reference proteome</keyword>
<evidence type="ECO:0000313" key="3">
    <source>
        <dbReference type="EnsemblMetazoa" id="PPA44318.1"/>
    </source>
</evidence>
<accession>A0A8R1Z517</accession>
<keyword evidence="2" id="KW-0812">Transmembrane</keyword>
<gene>
    <name evidence="3" type="primary">WBGene00282687</name>
</gene>
<keyword evidence="2" id="KW-0472">Membrane</keyword>
<reference evidence="3" key="2">
    <citation type="submission" date="2022-06" db="UniProtKB">
        <authorList>
            <consortium name="EnsemblMetazoa"/>
        </authorList>
    </citation>
    <scope>IDENTIFICATION</scope>
    <source>
        <strain evidence="3">PS312</strain>
    </source>
</reference>
<feature type="compositionally biased region" description="Polar residues" evidence="1">
    <location>
        <begin position="159"/>
        <end position="170"/>
    </location>
</feature>
<feature type="region of interest" description="Disordered" evidence="1">
    <location>
        <begin position="147"/>
        <end position="170"/>
    </location>
</feature>
<name>A0A2A6BPG3_PRIPA</name>
<proteinExistence type="predicted"/>
<dbReference type="Proteomes" id="UP000005239">
    <property type="component" value="Unassembled WGS sequence"/>
</dbReference>
<feature type="transmembrane region" description="Helical" evidence="2">
    <location>
        <begin position="68"/>
        <end position="89"/>
    </location>
</feature>
<dbReference type="EnsemblMetazoa" id="PPA44318.1">
    <property type="protein sequence ID" value="PPA44318.1"/>
    <property type="gene ID" value="WBGene00282687"/>
</dbReference>
<feature type="region of interest" description="Disordered" evidence="1">
    <location>
        <begin position="1"/>
        <end position="36"/>
    </location>
</feature>
<organism evidence="3 4">
    <name type="scientific">Pristionchus pacificus</name>
    <name type="common">Parasitic nematode worm</name>
    <dbReference type="NCBI Taxonomy" id="54126"/>
    <lineage>
        <taxon>Eukaryota</taxon>
        <taxon>Metazoa</taxon>
        <taxon>Ecdysozoa</taxon>
        <taxon>Nematoda</taxon>
        <taxon>Chromadorea</taxon>
        <taxon>Rhabditida</taxon>
        <taxon>Rhabditina</taxon>
        <taxon>Diplogasteromorpha</taxon>
        <taxon>Diplogasteroidea</taxon>
        <taxon>Neodiplogasteridae</taxon>
        <taxon>Pristionchus</taxon>
    </lineage>
</organism>